<accession>A0A5D3AVQ0</accession>
<dbReference type="Pfam" id="PF04082">
    <property type="entry name" value="Fungal_trans"/>
    <property type="match status" value="1"/>
</dbReference>
<dbReference type="PANTHER" id="PTHR31001">
    <property type="entry name" value="UNCHARACTERIZED TRANSCRIPTIONAL REGULATORY PROTEIN"/>
    <property type="match status" value="1"/>
</dbReference>
<dbReference type="GO" id="GO:0006351">
    <property type="term" value="P:DNA-templated transcription"/>
    <property type="evidence" value="ECO:0007669"/>
    <property type="project" value="InterPro"/>
</dbReference>
<evidence type="ECO:0000313" key="5">
    <source>
        <dbReference type="EMBL" id="TYJ54253.1"/>
    </source>
</evidence>
<feature type="compositionally biased region" description="Basic and acidic residues" evidence="3">
    <location>
        <begin position="1"/>
        <end position="25"/>
    </location>
</feature>
<dbReference type="EMBL" id="NIDF01000065">
    <property type="protein sequence ID" value="TYJ54253.1"/>
    <property type="molecule type" value="Genomic_DNA"/>
</dbReference>
<feature type="region of interest" description="Disordered" evidence="3">
    <location>
        <begin position="61"/>
        <end position="80"/>
    </location>
</feature>
<gene>
    <name evidence="5" type="ORF">B9479_005098</name>
</gene>
<feature type="region of interest" description="Disordered" evidence="3">
    <location>
        <begin position="102"/>
        <end position="224"/>
    </location>
</feature>
<feature type="domain" description="Xylanolytic transcriptional activator regulatory" evidence="4">
    <location>
        <begin position="429"/>
        <end position="502"/>
    </location>
</feature>
<evidence type="ECO:0000259" key="4">
    <source>
        <dbReference type="SMART" id="SM00906"/>
    </source>
</evidence>
<dbReference type="GO" id="GO:0008270">
    <property type="term" value="F:zinc ion binding"/>
    <property type="evidence" value="ECO:0007669"/>
    <property type="project" value="InterPro"/>
</dbReference>
<comment type="caution">
    <text evidence="5">The sequence shown here is derived from an EMBL/GenBank/DDBJ whole genome shotgun (WGS) entry which is preliminary data.</text>
</comment>
<protein>
    <recommendedName>
        <fullName evidence="4">Xylanolytic transcriptional activator regulatory domain-containing protein</fullName>
    </recommendedName>
</protein>
<dbReference type="Proteomes" id="UP000322245">
    <property type="component" value="Unassembled WGS sequence"/>
</dbReference>
<feature type="region of interest" description="Disordered" evidence="3">
    <location>
        <begin position="1"/>
        <end position="31"/>
    </location>
</feature>
<dbReference type="SMART" id="SM00906">
    <property type="entry name" value="Fungal_trans"/>
    <property type="match status" value="1"/>
</dbReference>
<evidence type="ECO:0000256" key="1">
    <source>
        <dbReference type="ARBA" id="ARBA00004123"/>
    </source>
</evidence>
<dbReference type="GO" id="GO:0005634">
    <property type="term" value="C:nucleus"/>
    <property type="evidence" value="ECO:0007669"/>
    <property type="project" value="UniProtKB-SubCell"/>
</dbReference>
<evidence type="ECO:0000313" key="6">
    <source>
        <dbReference type="Proteomes" id="UP000322245"/>
    </source>
</evidence>
<sequence>MSANYKQEESTARQPHAKENEEQTANKKKLSCAVRVSEAQVEVRQGGALLELRQARLSRAMSRWNQRDSPRDRGLDAKSAEALQKRLTTLEGLLSERGLEVGEDNSIQRRPSRRDSDAASVHRGSILGEDWKPNRGTSESPYYSTSNRRSRSPSRGRGEMQASRYPISNSPGTNPFSYPSPNGGPSSSQPSSIVAPHPQLPPISSFNTRGSAPVGSPVEHSHGTLVIGKSGRSRYLGPTAGTEWLKNQEMGGMETPGHSRSPVAGTSALANPQIPSKSFSDPLYSFPFNEPVAAADVETLFSRLPARGDAEVLVDSYYRYFAWNHDPAPRKTFQPIFEKVYDASQRPQPEASVHLQQLALVYIILAMGTVHNIELPPHDESAEEYLALAKGSLTKGNFLNHGTIAGVQTLVTMAHYYLETESGRNGDAAWPLWGLAMSLVVAMGLHRDGAKWDLPEDVVHERRHVFWECHTIEVFQANCFSRPNSLANKFIDTAFPSPNPSEIAMGGKGWPTLKFELCQISSRILEVGLTVNFQAYDKIQKLYAELCDFELNVPYDIRCRCALLALPSVYPDANMARRNSPEVSRHNLHRTLQTYTLALNIAEAILFLQRPYFVMAMHDEPNDPTRSLYGHSYLAVVERCNVIIQVVSDLYRLHPTIISRQWFFWYHLFTAAVCLGTLILKNPQSALAAFALSQIEQAIHVYSTLIKQNNSPSMVQNHDWLLRLHQRSAKKIAQTSATAGNGTGPHTWKDDEQGQEEEDRELLGWKTRLIERAASGAHKAINIPSKPIDQRTPSPMVNNAAMTPAMHLLQQHFVPPLDPPPVSGMLGTSAHTLGMDNSTDLLLHQFWDPMMMPDGGNMTSANWWSWDLGMPENGAPPPSNPQNASQHTPQSVQNTTSQTPATSGTVPEYRPPPSMM</sequence>
<feature type="compositionally biased region" description="Low complexity" evidence="3">
    <location>
        <begin position="174"/>
        <end position="192"/>
    </location>
</feature>
<dbReference type="InterPro" id="IPR050613">
    <property type="entry name" value="Sec_Metabolite_Reg"/>
</dbReference>
<dbReference type="GO" id="GO:0003677">
    <property type="term" value="F:DNA binding"/>
    <property type="evidence" value="ECO:0007669"/>
    <property type="project" value="InterPro"/>
</dbReference>
<dbReference type="PANTHER" id="PTHR31001:SF56">
    <property type="entry name" value="ZN(2)-C6 FUNGAL-TYPE DOMAIN-CONTAINING PROTEIN"/>
    <property type="match status" value="1"/>
</dbReference>
<dbReference type="InterPro" id="IPR007219">
    <property type="entry name" value="XnlR_reg_dom"/>
</dbReference>
<evidence type="ECO:0000256" key="3">
    <source>
        <dbReference type="SAM" id="MobiDB-lite"/>
    </source>
</evidence>
<keyword evidence="6" id="KW-1185">Reference proteome</keyword>
<reference evidence="5 6" key="1">
    <citation type="submission" date="2017-05" db="EMBL/GenBank/DDBJ databases">
        <title>The Genome Sequence of Tsuchiyaea wingfieldii DSM 27421.</title>
        <authorList>
            <person name="Cuomo C."/>
            <person name="Passer A."/>
            <person name="Billmyre B."/>
            <person name="Heitman J."/>
        </authorList>
    </citation>
    <scope>NUCLEOTIDE SEQUENCE [LARGE SCALE GENOMIC DNA]</scope>
    <source>
        <strain evidence="5 6">DSM 27421</strain>
    </source>
</reference>
<feature type="compositionally biased region" description="Basic and acidic residues" evidence="3">
    <location>
        <begin position="65"/>
        <end position="79"/>
    </location>
</feature>
<keyword evidence="2" id="KW-0539">Nucleus</keyword>
<evidence type="ECO:0000256" key="2">
    <source>
        <dbReference type="ARBA" id="ARBA00023242"/>
    </source>
</evidence>
<organism evidence="5 6">
    <name type="scientific">Cryptococcus floricola</name>
    <dbReference type="NCBI Taxonomy" id="2591691"/>
    <lineage>
        <taxon>Eukaryota</taxon>
        <taxon>Fungi</taxon>
        <taxon>Dikarya</taxon>
        <taxon>Basidiomycota</taxon>
        <taxon>Agaricomycotina</taxon>
        <taxon>Tremellomycetes</taxon>
        <taxon>Tremellales</taxon>
        <taxon>Cryptococcaceae</taxon>
        <taxon>Cryptococcus</taxon>
    </lineage>
</organism>
<feature type="region of interest" description="Disordered" evidence="3">
    <location>
        <begin position="869"/>
        <end position="916"/>
    </location>
</feature>
<feature type="region of interest" description="Disordered" evidence="3">
    <location>
        <begin position="735"/>
        <end position="758"/>
    </location>
</feature>
<feature type="compositionally biased region" description="Polar residues" evidence="3">
    <location>
        <begin position="881"/>
        <end position="905"/>
    </location>
</feature>
<dbReference type="AlphaFoldDB" id="A0A5D3AVQ0"/>
<comment type="subcellular location">
    <subcellularLocation>
        <location evidence="1">Nucleus</location>
    </subcellularLocation>
</comment>
<feature type="region of interest" description="Disordered" evidence="3">
    <location>
        <begin position="253"/>
        <end position="272"/>
    </location>
</feature>
<dbReference type="CDD" id="cd12148">
    <property type="entry name" value="fungal_TF_MHR"/>
    <property type="match status" value="1"/>
</dbReference>
<proteinExistence type="predicted"/>
<name>A0A5D3AVQ0_9TREE</name>